<dbReference type="EC" id="2.3.1.255" evidence="4"/>
<keyword evidence="2" id="KW-0012">Acyltransferase</keyword>
<evidence type="ECO:0000313" key="13">
    <source>
        <dbReference type="WBParaSite" id="SPAL_0001315700.1"/>
    </source>
</evidence>
<dbReference type="InterPro" id="IPR016181">
    <property type="entry name" value="Acyl_CoA_acyltransferase"/>
</dbReference>
<dbReference type="GO" id="GO:1990189">
    <property type="term" value="F:protein N-terminal-serine acetyltransferase activity"/>
    <property type="evidence" value="ECO:0007669"/>
    <property type="project" value="TreeGrafter"/>
</dbReference>
<protein>
    <recommendedName>
        <fullName evidence="4">N-terminal amino-acid N(alpha)-acetyltransferase NatA</fullName>
        <ecNumber evidence="4">2.3.1.255</ecNumber>
    </recommendedName>
</protein>
<comment type="catalytic activity">
    <reaction evidence="8">
        <text>N-terminal L-alanyl-[protein] + acetyl-CoA = N-terminal N(alpha)-acetyl-L-alanyl-[protein] + CoA + H(+)</text>
        <dbReference type="Rhea" id="RHEA:50500"/>
        <dbReference type="Rhea" id="RHEA-COMP:12701"/>
        <dbReference type="Rhea" id="RHEA-COMP:12702"/>
        <dbReference type="ChEBI" id="CHEBI:15378"/>
        <dbReference type="ChEBI" id="CHEBI:57287"/>
        <dbReference type="ChEBI" id="CHEBI:57288"/>
        <dbReference type="ChEBI" id="CHEBI:64718"/>
        <dbReference type="ChEBI" id="CHEBI:83683"/>
        <dbReference type="EC" id="2.3.1.255"/>
    </reaction>
</comment>
<comment type="catalytic activity">
    <reaction evidence="7">
        <text>N-terminal glycyl-[protein] + acetyl-CoA = N-terminal N(alpha)-acetylglycyl-[protein] + CoA + H(+)</text>
        <dbReference type="Rhea" id="RHEA:50496"/>
        <dbReference type="Rhea" id="RHEA-COMP:12666"/>
        <dbReference type="Rhea" id="RHEA-COMP:12700"/>
        <dbReference type="ChEBI" id="CHEBI:15378"/>
        <dbReference type="ChEBI" id="CHEBI:57287"/>
        <dbReference type="ChEBI" id="CHEBI:57288"/>
        <dbReference type="ChEBI" id="CHEBI:64723"/>
        <dbReference type="ChEBI" id="CHEBI:133369"/>
        <dbReference type="EC" id="2.3.1.255"/>
    </reaction>
</comment>
<dbReference type="CDD" id="cd04301">
    <property type="entry name" value="NAT_SF"/>
    <property type="match status" value="1"/>
</dbReference>
<dbReference type="InterPro" id="IPR045047">
    <property type="entry name" value="Ard1-like"/>
</dbReference>
<evidence type="ECO:0000259" key="11">
    <source>
        <dbReference type="PROSITE" id="PS51186"/>
    </source>
</evidence>
<dbReference type="AlphaFoldDB" id="A0A0N5C5C8"/>
<feature type="domain" description="N-acetyltransferase" evidence="11">
    <location>
        <begin position="2"/>
        <end position="155"/>
    </location>
</feature>
<evidence type="ECO:0000256" key="9">
    <source>
        <dbReference type="ARBA" id="ARBA00049266"/>
    </source>
</evidence>
<evidence type="ECO:0000256" key="4">
    <source>
        <dbReference type="ARBA" id="ARBA00026110"/>
    </source>
</evidence>
<dbReference type="InterPro" id="IPR000182">
    <property type="entry name" value="GNAT_dom"/>
</dbReference>
<keyword evidence="1" id="KW-0808">Transferase</keyword>
<proteinExistence type="inferred from homology"/>
<keyword evidence="12" id="KW-1185">Reference proteome</keyword>
<dbReference type="STRING" id="174720.A0A0N5C5C8"/>
<reference evidence="13" key="1">
    <citation type="submission" date="2017-02" db="UniProtKB">
        <authorList>
            <consortium name="WormBaseParasite"/>
        </authorList>
    </citation>
    <scope>IDENTIFICATION</scope>
</reference>
<dbReference type="Gene3D" id="3.40.630.30">
    <property type="match status" value="1"/>
</dbReference>
<evidence type="ECO:0000256" key="10">
    <source>
        <dbReference type="ARBA" id="ARBA00049434"/>
    </source>
</evidence>
<evidence type="ECO:0000256" key="1">
    <source>
        <dbReference type="ARBA" id="ARBA00022679"/>
    </source>
</evidence>
<dbReference type="GO" id="GO:1990190">
    <property type="term" value="F:protein-N-terminal-glutamate acetyltransferase activity"/>
    <property type="evidence" value="ECO:0007669"/>
    <property type="project" value="TreeGrafter"/>
</dbReference>
<accession>A0A0N5C5C8</accession>
<evidence type="ECO:0000256" key="8">
    <source>
        <dbReference type="ARBA" id="ARBA00048236"/>
    </source>
</evidence>
<dbReference type="Pfam" id="PF00583">
    <property type="entry name" value="Acetyltransf_1"/>
    <property type="match status" value="1"/>
</dbReference>
<dbReference type="SUPFAM" id="SSF55729">
    <property type="entry name" value="Acyl-CoA N-acyltransferases (Nat)"/>
    <property type="match status" value="1"/>
</dbReference>
<sequence length="167" mass="19177">MVSIRNARVDDLLGMQHCNQQCLPEHYKINYFSYILLCWPSLSYVAEDDTGKIIGYILVKYEDEIGKEDEKRGHVVSLAVSRSFRRLGIAKKLIYLSCRALVDNYSANQLSLQVRISNSNAINLYLERMDFKKAKVLSAYYVDGEDAFLLVKDLTNLQQLKLLNKSS</sequence>
<evidence type="ECO:0000256" key="6">
    <source>
        <dbReference type="ARBA" id="ARBA00047805"/>
    </source>
</evidence>
<evidence type="ECO:0000256" key="2">
    <source>
        <dbReference type="ARBA" id="ARBA00023315"/>
    </source>
</evidence>
<evidence type="ECO:0000256" key="7">
    <source>
        <dbReference type="ARBA" id="ARBA00047954"/>
    </source>
</evidence>
<dbReference type="PANTHER" id="PTHR23091:SF4">
    <property type="entry name" value="N-TERMINAL AMINO-ACID N(ALPHA)-ACETYLTRANSFERASE NATA"/>
    <property type="match status" value="1"/>
</dbReference>
<evidence type="ECO:0000313" key="12">
    <source>
        <dbReference type="Proteomes" id="UP000046392"/>
    </source>
</evidence>
<comment type="similarity">
    <text evidence="3">Belongs to the acetyltransferase family. ARD1 subfamily.</text>
</comment>
<dbReference type="PROSITE" id="PS51186">
    <property type="entry name" value="GNAT"/>
    <property type="match status" value="1"/>
</dbReference>
<dbReference type="GO" id="GO:0031415">
    <property type="term" value="C:NatA complex"/>
    <property type="evidence" value="ECO:0007669"/>
    <property type="project" value="InterPro"/>
</dbReference>
<dbReference type="PANTHER" id="PTHR23091">
    <property type="entry name" value="N-TERMINAL ACETYLTRANSFERASE"/>
    <property type="match status" value="1"/>
</dbReference>
<comment type="catalytic activity">
    <reaction evidence="9">
        <text>N-terminal L-cysteinyl-[protein] + acetyl-CoA = N-terminal N(alpha)-acetyl-L-cysteinyl-[protein] + CoA + H(+)</text>
        <dbReference type="Rhea" id="RHEA:50512"/>
        <dbReference type="Rhea" id="RHEA-COMP:12707"/>
        <dbReference type="Rhea" id="RHEA-COMP:12708"/>
        <dbReference type="ChEBI" id="CHEBI:15378"/>
        <dbReference type="ChEBI" id="CHEBI:57287"/>
        <dbReference type="ChEBI" id="CHEBI:57288"/>
        <dbReference type="ChEBI" id="CHEBI:65250"/>
        <dbReference type="ChEBI" id="CHEBI:133372"/>
        <dbReference type="EC" id="2.3.1.255"/>
    </reaction>
</comment>
<evidence type="ECO:0000256" key="3">
    <source>
        <dbReference type="ARBA" id="ARBA00025786"/>
    </source>
</evidence>
<comment type="catalytic activity">
    <reaction evidence="6">
        <text>N-terminal L-valyl-[protein] + acetyl-CoA = N-terminal N(alpha)-acetyl-L-valyl-[protein] + CoA + H(+)</text>
        <dbReference type="Rhea" id="RHEA:50508"/>
        <dbReference type="Rhea" id="RHEA-COMP:12705"/>
        <dbReference type="Rhea" id="RHEA-COMP:12706"/>
        <dbReference type="ChEBI" id="CHEBI:15378"/>
        <dbReference type="ChEBI" id="CHEBI:57287"/>
        <dbReference type="ChEBI" id="CHEBI:57288"/>
        <dbReference type="ChEBI" id="CHEBI:64741"/>
        <dbReference type="ChEBI" id="CHEBI:133371"/>
        <dbReference type="EC" id="2.3.1.255"/>
    </reaction>
</comment>
<comment type="catalytic activity">
    <reaction evidence="5">
        <text>N-terminal L-seryl-[protein] + acetyl-CoA = N-terminal N(alpha)-acetyl-L-seryl-[protein] + CoA + H(+)</text>
        <dbReference type="Rhea" id="RHEA:50504"/>
        <dbReference type="Rhea" id="RHEA-COMP:12703"/>
        <dbReference type="Rhea" id="RHEA-COMP:12704"/>
        <dbReference type="ChEBI" id="CHEBI:15378"/>
        <dbReference type="ChEBI" id="CHEBI:57287"/>
        <dbReference type="ChEBI" id="CHEBI:57288"/>
        <dbReference type="ChEBI" id="CHEBI:64738"/>
        <dbReference type="ChEBI" id="CHEBI:83690"/>
        <dbReference type="EC" id="2.3.1.255"/>
    </reaction>
</comment>
<dbReference type="WBParaSite" id="SPAL_0001315700.1">
    <property type="protein sequence ID" value="SPAL_0001315700.1"/>
    <property type="gene ID" value="SPAL_0001315700"/>
</dbReference>
<evidence type="ECO:0000256" key="5">
    <source>
        <dbReference type="ARBA" id="ARBA00047491"/>
    </source>
</evidence>
<organism evidence="12 13">
    <name type="scientific">Strongyloides papillosus</name>
    <name type="common">Intestinal threadworm</name>
    <dbReference type="NCBI Taxonomy" id="174720"/>
    <lineage>
        <taxon>Eukaryota</taxon>
        <taxon>Metazoa</taxon>
        <taxon>Ecdysozoa</taxon>
        <taxon>Nematoda</taxon>
        <taxon>Chromadorea</taxon>
        <taxon>Rhabditida</taxon>
        <taxon>Tylenchina</taxon>
        <taxon>Panagrolaimomorpha</taxon>
        <taxon>Strongyloidoidea</taxon>
        <taxon>Strongyloididae</taxon>
        <taxon>Strongyloides</taxon>
    </lineage>
</organism>
<name>A0A0N5C5C8_STREA</name>
<comment type="catalytic activity">
    <reaction evidence="10">
        <text>N-terminal L-threonyl-[protein] + acetyl-CoA = N-terminal N(alpha)-acetyl-L-threonyl-[protein] + CoA + H(+)</text>
        <dbReference type="Rhea" id="RHEA:50516"/>
        <dbReference type="Rhea" id="RHEA-COMP:12709"/>
        <dbReference type="Rhea" id="RHEA-COMP:12710"/>
        <dbReference type="ChEBI" id="CHEBI:15378"/>
        <dbReference type="ChEBI" id="CHEBI:57287"/>
        <dbReference type="ChEBI" id="CHEBI:57288"/>
        <dbReference type="ChEBI" id="CHEBI:64739"/>
        <dbReference type="ChEBI" id="CHEBI:133375"/>
        <dbReference type="EC" id="2.3.1.255"/>
    </reaction>
</comment>
<dbReference type="Proteomes" id="UP000046392">
    <property type="component" value="Unplaced"/>
</dbReference>